<dbReference type="AlphaFoldDB" id="A0A923HPL8"/>
<name>A0A923HPL8_9BURK</name>
<proteinExistence type="predicted"/>
<dbReference type="PANTHER" id="PTHR34290">
    <property type="entry name" value="SI:CH73-390P7.2"/>
    <property type="match status" value="1"/>
</dbReference>
<dbReference type="EMBL" id="JACOFZ010000004">
    <property type="protein sequence ID" value="MBC3882238.1"/>
    <property type="molecule type" value="Genomic_DNA"/>
</dbReference>
<keyword evidence="2" id="KW-1185">Reference proteome</keyword>
<dbReference type="InterPro" id="IPR044691">
    <property type="entry name" value="DCC1_Trx"/>
</dbReference>
<dbReference type="Proteomes" id="UP000627446">
    <property type="component" value="Unassembled WGS sequence"/>
</dbReference>
<accession>A0A923HPL8</accession>
<organism evidence="1 2">
    <name type="scientific">Undibacterium nitidum</name>
    <dbReference type="NCBI Taxonomy" id="2762298"/>
    <lineage>
        <taxon>Bacteria</taxon>
        <taxon>Pseudomonadati</taxon>
        <taxon>Pseudomonadota</taxon>
        <taxon>Betaproteobacteria</taxon>
        <taxon>Burkholderiales</taxon>
        <taxon>Oxalobacteraceae</taxon>
        <taxon>Undibacterium</taxon>
    </lineage>
</organism>
<dbReference type="GO" id="GO:0015035">
    <property type="term" value="F:protein-disulfide reductase activity"/>
    <property type="evidence" value="ECO:0007669"/>
    <property type="project" value="InterPro"/>
</dbReference>
<sequence length="162" mass="18677">MNHLRTEIYHSFYFFAGSKPLQSKTAQYLPNQSMNTAKPPTNRCTVYYDGACPLCSKEIAVYRNWKGGEQMNWVDASRCDPEQLGGNLTREQALARLHCRDEAGNLIDGAEAFVEIWSRLRWLSYLTPLLSSKLVLRVLERCYRGFLSVRRRIHSRKISANS</sequence>
<reference evidence="1" key="1">
    <citation type="submission" date="2020-08" db="EMBL/GenBank/DDBJ databases">
        <title>Novel species isolated from subtropical streams in China.</title>
        <authorList>
            <person name="Lu H."/>
        </authorList>
    </citation>
    <scope>NUCLEOTIDE SEQUENCE</scope>
    <source>
        <strain evidence="1">LX22W</strain>
    </source>
</reference>
<dbReference type="InterPro" id="IPR007263">
    <property type="entry name" value="DCC1-like"/>
</dbReference>
<dbReference type="Pfam" id="PF04134">
    <property type="entry name" value="DCC1-like"/>
    <property type="match status" value="1"/>
</dbReference>
<dbReference type="RefSeq" id="WP_186916842.1">
    <property type="nucleotide sequence ID" value="NZ_JACOFZ010000004.1"/>
</dbReference>
<comment type="caution">
    <text evidence="1">The sequence shown here is derived from an EMBL/GenBank/DDBJ whole genome shotgun (WGS) entry which is preliminary data.</text>
</comment>
<evidence type="ECO:0000313" key="1">
    <source>
        <dbReference type="EMBL" id="MBC3882238.1"/>
    </source>
</evidence>
<gene>
    <name evidence="1" type="ORF">H8K36_12670</name>
</gene>
<protein>
    <submittedName>
        <fullName evidence="1">DUF393 domain-containing protein</fullName>
    </submittedName>
</protein>
<dbReference type="PANTHER" id="PTHR34290:SF2">
    <property type="entry name" value="OS04G0668800 PROTEIN"/>
    <property type="match status" value="1"/>
</dbReference>
<evidence type="ECO:0000313" key="2">
    <source>
        <dbReference type="Proteomes" id="UP000627446"/>
    </source>
</evidence>